<gene>
    <name evidence="1" type="ORF">GDO81_003240</name>
</gene>
<dbReference type="Proteomes" id="UP000824782">
    <property type="component" value="Unassembled WGS sequence"/>
</dbReference>
<protein>
    <submittedName>
        <fullName evidence="1">Uncharacterized protein</fullName>
    </submittedName>
</protein>
<comment type="caution">
    <text evidence="1">The sequence shown here is derived from an EMBL/GenBank/DDBJ whole genome shotgun (WGS) entry which is preliminary data.</text>
</comment>
<sequence length="91" mass="9345">MEVTPVNIDGPVVANFTIDDIESSTDVVNTSVPDVLDVTIPEVGIKLVCARAVSDISLDVDLGRAVVGSSDNVALCIDVDSSGFVSNAVTP</sequence>
<accession>A0AAV6ZVJ9</accession>
<reference evidence="1" key="1">
    <citation type="thesis" date="2020" institute="ProQuest LLC" country="789 East Eisenhower Parkway, Ann Arbor, MI, USA">
        <title>Comparative Genomics and Chromosome Evolution.</title>
        <authorList>
            <person name="Mudd A.B."/>
        </authorList>
    </citation>
    <scope>NUCLEOTIDE SEQUENCE</scope>
    <source>
        <strain evidence="1">237g6f4</strain>
        <tissue evidence="1">Blood</tissue>
    </source>
</reference>
<dbReference type="AlphaFoldDB" id="A0AAV6ZVJ9"/>
<organism evidence="1 2">
    <name type="scientific">Engystomops pustulosus</name>
    <name type="common">Tungara frog</name>
    <name type="synonym">Physalaemus pustulosus</name>
    <dbReference type="NCBI Taxonomy" id="76066"/>
    <lineage>
        <taxon>Eukaryota</taxon>
        <taxon>Metazoa</taxon>
        <taxon>Chordata</taxon>
        <taxon>Craniata</taxon>
        <taxon>Vertebrata</taxon>
        <taxon>Euteleostomi</taxon>
        <taxon>Amphibia</taxon>
        <taxon>Batrachia</taxon>
        <taxon>Anura</taxon>
        <taxon>Neobatrachia</taxon>
        <taxon>Hyloidea</taxon>
        <taxon>Leptodactylidae</taxon>
        <taxon>Leiuperinae</taxon>
        <taxon>Engystomops</taxon>
    </lineage>
</organism>
<name>A0AAV6ZVJ9_ENGPU</name>
<keyword evidence="2" id="KW-1185">Reference proteome</keyword>
<proteinExistence type="predicted"/>
<evidence type="ECO:0000313" key="2">
    <source>
        <dbReference type="Proteomes" id="UP000824782"/>
    </source>
</evidence>
<dbReference type="EMBL" id="WNYA01000010">
    <property type="protein sequence ID" value="KAG8553042.1"/>
    <property type="molecule type" value="Genomic_DNA"/>
</dbReference>
<evidence type="ECO:0000313" key="1">
    <source>
        <dbReference type="EMBL" id="KAG8553042.1"/>
    </source>
</evidence>